<gene>
    <name evidence="1" type="ORF">CEP54_005546</name>
</gene>
<comment type="caution">
    <text evidence="1">The sequence shown here is derived from an EMBL/GenBank/DDBJ whole genome shotgun (WGS) entry which is preliminary data.</text>
</comment>
<evidence type="ECO:0000313" key="1">
    <source>
        <dbReference type="EMBL" id="RSL62846.1"/>
    </source>
</evidence>
<reference evidence="1 2" key="1">
    <citation type="submission" date="2017-06" db="EMBL/GenBank/DDBJ databases">
        <title>Comparative genomic analysis of Ambrosia Fusariam Clade fungi.</title>
        <authorList>
            <person name="Stajich J.E."/>
            <person name="Carrillo J."/>
            <person name="Kijimoto T."/>
            <person name="Eskalen A."/>
            <person name="O'Donnell K."/>
            <person name="Kasson M."/>
        </authorList>
    </citation>
    <scope>NUCLEOTIDE SEQUENCE [LARGE SCALE GENOMIC DNA]</scope>
    <source>
        <strain evidence="1 2">NRRL62584</strain>
    </source>
</reference>
<dbReference type="AlphaFoldDB" id="A0A428QC36"/>
<proteinExistence type="predicted"/>
<evidence type="ECO:0000313" key="2">
    <source>
        <dbReference type="Proteomes" id="UP000288168"/>
    </source>
</evidence>
<dbReference type="Proteomes" id="UP000288168">
    <property type="component" value="Unassembled WGS sequence"/>
</dbReference>
<protein>
    <submittedName>
        <fullName evidence="1">Uncharacterized protein</fullName>
    </submittedName>
</protein>
<accession>A0A428QC36</accession>
<sequence length="68" mass="7965">MSSKIPNEPVYTLLLSTTEFPDEEGLRKAIQEILPGQWWNLYEANEEYVITSHKQAEELKRCIVEKLN</sequence>
<keyword evidence="2" id="KW-1185">Reference proteome</keyword>
<organism evidence="1 2">
    <name type="scientific">Fusarium duplospermum</name>
    <dbReference type="NCBI Taxonomy" id="1325734"/>
    <lineage>
        <taxon>Eukaryota</taxon>
        <taxon>Fungi</taxon>
        <taxon>Dikarya</taxon>
        <taxon>Ascomycota</taxon>
        <taxon>Pezizomycotina</taxon>
        <taxon>Sordariomycetes</taxon>
        <taxon>Hypocreomycetidae</taxon>
        <taxon>Hypocreales</taxon>
        <taxon>Nectriaceae</taxon>
        <taxon>Fusarium</taxon>
        <taxon>Fusarium solani species complex</taxon>
    </lineage>
</organism>
<name>A0A428QC36_9HYPO</name>
<dbReference type="EMBL" id="NKCI01000042">
    <property type="protein sequence ID" value="RSL62846.1"/>
    <property type="molecule type" value="Genomic_DNA"/>
</dbReference>